<dbReference type="AlphaFoldDB" id="A0A9W4SKF6"/>
<organism evidence="10 11">
    <name type="scientific">Funneliformis geosporum</name>
    <dbReference type="NCBI Taxonomy" id="1117311"/>
    <lineage>
        <taxon>Eukaryota</taxon>
        <taxon>Fungi</taxon>
        <taxon>Fungi incertae sedis</taxon>
        <taxon>Mucoromycota</taxon>
        <taxon>Glomeromycotina</taxon>
        <taxon>Glomeromycetes</taxon>
        <taxon>Glomerales</taxon>
        <taxon>Glomeraceae</taxon>
        <taxon>Funneliformis</taxon>
    </lineage>
</organism>
<dbReference type="Gene3D" id="2.130.10.10">
    <property type="entry name" value="YVTN repeat-like/Quinoprotein amine dehydrogenase"/>
    <property type="match status" value="1"/>
</dbReference>
<dbReference type="EMBL" id="CAMKVN010000980">
    <property type="protein sequence ID" value="CAI2172765.1"/>
    <property type="molecule type" value="Genomic_DNA"/>
</dbReference>
<feature type="repeat" description="WD" evidence="7">
    <location>
        <begin position="292"/>
        <end position="333"/>
    </location>
</feature>
<dbReference type="InterPro" id="IPR015943">
    <property type="entry name" value="WD40/YVTN_repeat-like_dom_sf"/>
</dbReference>
<name>A0A9W4SKF6_9GLOM</name>
<feature type="repeat" description="WD" evidence="7">
    <location>
        <begin position="249"/>
        <end position="290"/>
    </location>
</feature>
<dbReference type="Gene3D" id="6.20.50.20">
    <property type="match status" value="1"/>
</dbReference>
<dbReference type="FunFam" id="2.130.10.10:FF:000132">
    <property type="entry name" value="DDB1- and CUL4-associated factor 13"/>
    <property type="match status" value="1"/>
</dbReference>
<dbReference type="Pfam" id="PF04158">
    <property type="entry name" value="Sof1"/>
    <property type="match status" value="1"/>
</dbReference>
<dbReference type="GO" id="GO:0032040">
    <property type="term" value="C:small-subunit processome"/>
    <property type="evidence" value="ECO:0007669"/>
    <property type="project" value="TreeGrafter"/>
</dbReference>
<dbReference type="GO" id="GO:0000462">
    <property type="term" value="P:maturation of SSU-rRNA from tricistronic rRNA transcript (SSU-rRNA, 5.8S rRNA, LSU-rRNA)"/>
    <property type="evidence" value="ECO:0007669"/>
    <property type="project" value="TreeGrafter"/>
</dbReference>
<evidence type="ECO:0000256" key="5">
    <source>
        <dbReference type="ARBA" id="ARBA00023242"/>
    </source>
</evidence>
<feature type="region of interest" description="Disordered" evidence="8">
    <location>
        <begin position="385"/>
        <end position="404"/>
    </location>
</feature>
<keyword evidence="11" id="KW-1185">Reference proteome</keyword>
<dbReference type="OrthoDB" id="10249065at2759"/>
<dbReference type="InterPro" id="IPR001680">
    <property type="entry name" value="WD40_rpt"/>
</dbReference>
<dbReference type="InterPro" id="IPR007175">
    <property type="entry name" value="Rpr2/Snm1/Rpp21"/>
</dbReference>
<evidence type="ECO:0000256" key="2">
    <source>
        <dbReference type="ARBA" id="ARBA00005649"/>
    </source>
</evidence>
<keyword evidence="6" id="KW-0687">Ribonucleoprotein</keyword>
<feature type="domain" description="Sof1-like protein" evidence="9">
    <location>
        <begin position="325"/>
        <end position="411"/>
    </location>
</feature>
<protein>
    <submittedName>
        <fullName evidence="10">181_t:CDS:1</fullName>
    </submittedName>
</protein>
<evidence type="ECO:0000313" key="11">
    <source>
        <dbReference type="Proteomes" id="UP001153678"/>
    </source>
</evidence>
<dbReference type="InterPro" id="IPR036322">
    <property type="entry name" value="WD40_repeat_dom_sf"/>
</dbReference>
<evidence type="ECO:0000256" key="3">
    <source>
        <dbReference type="ARBA" id="ARBA00022574"/>
    </source>
</evidence>
<dbReference type="Pfam" id="PF00400">
    <property type="entry name" value="WD40"/>
    <property type="match status" value="3"/>
</dbReference>
<dbReference type="SUPFAM" id="SSF50978">
    <property type="entry name" value="WD40 repeat-like"/>
    <property type="match status" value="1"/>
</dbReference>
<dbReference type="Pfam" id="PF04032">
    <property type="entry name" value="Rpr2"/>
    <property type="match status" value="1"/>
</dbReference>
<dbReference type="InterPro" id="IPR007287">
    <property type="entry name" value="Sof1"/>
</dbReference>
<dbReference type="PANTHER" id="PTHR22851:SF0">
    <property type="entry name" value="DDB1- AND CUL4-ASSOCIATED FACTOR 13"/>
    <property type="match status" value="1"/>
</dbReference>
<keyword evidence="4" id="KW-0677">Repeat</keyword>
<dbReference type="InterPro" id="IPR051733">
    <property type="entry name" value="WD_repeat_DCAF13/WDSOF1"/>
</dbReference>
<gene>
    <name evidence="10" type="ORF">FWILDA_LOCUS5744</name>
</gene>
<proteinExistence type="inferred from homology"/>
<dbReference type="PROSITE" id="PS50294">
    <property type="entry name" value="WD_REPEATS_REGION"/>
    <property type="match status" value="2"/>
</dbReference>
<dbReference type="Proteomes" id="UP001153678">
    <property type="component" value="Unassembled WGS sequence"/>
</dbReference>
<keyword evidence="5" id="KW-0539">Nucleus</keyword>
<reference evidence="10" key="1">
    <citation type="submission" date="2022-08" db="EMBL/GenBank/DDBJ databases">
        <authorList>
            <person name="Kallberg Y."/>
            <person name="Tangrot J."/>
            <person name="Rosling A."/>
        </authorList>
    </citation>
    <scope>NUCLEOTIDE SEQUENCE</scope>
    <source>
        <strain evidence="10">Wild A</strain>
    </source>
</reference>
<comment type="similarity">
    <text evidence="2">Belongs to the WD repeat DCAF13/WDSOF1 family.</text>
</comment>
<evidence type="ECO:0000313" key="10">
    <source>
        <dbReference type="EMBL" id="CAI2172765.1"/>
    </source>
</evidence>
<evidence type="ECO:0000256" key="8">
    <source>
        <dbReference type="SAM" id="MobiDB-lite"/>
    </source>
</evidence>
<comment type="caution">
    <text evidence="10">The sequence shown here is derived from an EMBL/GenBank/DDBJ whole genome shotgun (WGS) entry which is preliminary data.</text>
</comment>
<evidence type="ECO:0000259" key="9">
    <source>
        <dbReference type="Pfam" id="PF04158"/>
    </source>
</evidence>
<evidence type="ECO:0000256" key="6">
    <source>
        <dbReference type="ARBA" id="ARBA00023274"/>
    </source>
</evidence>
<dbReference type="PROSITE" id="PS50082">
    <property type="entry name" value="WD_REPEATS_2"/>
    <property type="match status" value="2"/>
</dbReference>
<dbReference type="SMART" id="SM00320">
    <property type="entry name" value="WD40"/>
    <property type="match status" value="4"/>
</dbReference>
<dbReference type="PANTHER" id="PTHR22851">
    <property type="entry name" value="U3 SMALL NUCLEOLAR RNA U3 SNORNA ASSOCIATED PROTEIN"/>
    <property type="match status" value="1"/>
</dbReference>
<accession>A0A9W4SKF6</accession>
<keyword evidence="3 7" id="KW-0853">WD repeat</keyword>
<evidence type="ECO:0000256" key="7">
    <source>
        <dbReference type="PROSITE-ProRule" id="PRU00221"/>
    </source>
</evidence>
<comment type="subcellular location">
    <subcellularLocation>
        <location evidence="1">Nucleus</location>
        <location evidence="1">Nucleolus</location>
    </subcellularLocation>
</comment>
<sequence>MKVKVLSRAASEYTRETPQDIHKIKRNYDPKLHPLEKAREYTRALNAVKLERMFAKPFVGALSGHSDGVYCMAKHPKKLTTIMTGSGDGGYGICQIEKQYGRLSDIKALLKVSVVVRQRVIYTFLVEPIKPAIDHHRNDPIFATSGSQVDIWDENRSDPIKTLSWGADTINTVRFNQIETNVLGSCGTDRTIILYDLRMNSPLTKLVLQMRTNAIAWNPMEAFNFTAANEDHNCYTFDMRKMDCALNVLKDHVSAVLDLDYSPTGEEIVTGAYDRSLRIYSSRQGHSRDIYHTKRMQRIFCVKFSMDSKYVLSGSDDGSIRLWKAKASEKLGPKDYRERAHLEYQEKLIERYKYLPEIKRIAKHRNVPKAIKNAQNTKRIMLQSQRQKEENLRRHSKKGTVPYQAERKKPIVERQVLSTKSKTKLTTNSSNSYTNNLASLGRFYVNTMKTIGKKQVLRIDPSIKRTMCKRCESILLPGVTSRVRIKSRPEPCYQVLCIECNTSKNYPTRKGYQLFSEKPENIFRSNESSAENGEDISIIKQTKKKYNKNNNNKEI</sequence>
<evidence type="ECO:0000256" key="4">
    <source>
        <dbReference type="ARBA" id="ARBA00022737"/>
    </source>
</evidence>
<evidence type="ECO:0000256" key="1">
    <source>
        <dbReference type="ARBA" id="ARBA00004604"/>
    </source>
</evidence>